<gene>
    <name evidence="4" type="ORF">OXX778_LOCUS22838</name>
</gene>
<evidence type="ECO:0000256" key="1">
    <source>
        <dbReference type="ARBA" id="ARBA00001968"/>
    </source>
</evidence>
<dbReference type="AlphaFoldDB" id="A0A814S2F1"/>
<dbReference type="OrthoDB" id="10049726at2759"/>
<keyword evidence="2" id="KW-0479">Metal-binding</keyword>
<dbReference type="Proteomes" id="UP000663879">
    <property type="component" value="Unassembled WGS sequence"/>
</dbReference>
<organism evidence="4 5">
    <name type="scientific">Brachionus calyciflorus</name>
    <dbReference type="NCBI Taxonomy" id="104777"/>
    <lineage>
        <taxon>Eukaryota</taxon>
        <taxon>Metazoa</taxon>
        <taxon>Spiralia</taxon>
        <taxon>Gnathifera</taxon>
        <taxon>Rotifera</taxon>
        <taxon>Eurotatoria</taxon>
        <taxon>Monogononta</taxon>
        <taxon>Pseudotrocha</taxon>
        <taxon>Ploima</taxon>
        <taxon>Brachionidae</taxon>
        <taxon>Brachionus</taxon>
    </lineage>
</organism>
<proteinExistence type="predicted"/>
<feature type="domain" description="DDE Tnp4" evidence="3">
    <location>
        <begin position="19"/>
        <end position="163"/>
    </location>
</feature>
<dbReference type="EMBL" id="CAJNOC010010404">
    <property type="protein sequence ID" value="CAF1139559.1"/>
    <property type="molecule type" value="Genomic_DNA"/>
</dbReference>
<comment type="caution">
    <text evidence="4">The sequence shown here is derived from an EMBL/GenBank/DDBJ whole genome shotgun (WGS) entry which is preliminary data.</text>
</comment>
<comment type="cofactor">
    <cofactor evidence="1">
        <name>a divalent metal cation</name>
        <dbReference type="ChEBI" id="CHEBI:60240"/>
    </cofactor>
</comment>
<dbReference type="InterPro" id="IPR027806">
    <property type="entry name" value="HARBI1_dom"/>
</dbReference>
<name>A0A814S2F1_9BILA</name>
<accession>A0A814S2F1</accession>
<evidence type="ECO:0000256" key="2">
    <source>
        <dbReference type="ARBA" id="ARBA00022723"/>
    </source>
</evidence>
<feature type="non-terminal residue" evidence="4">
    <location>
        <position position="165"/>
    </location>
</feature>
<evidence type="ECO:0000313" key="4">
    <source>
        <dbReference type="EMBL" id="CAF1139559.1"/>
    </source>
</evidence>
<dbReference type="Pfam" id="PF13359">
    <property type="entry name" value="DDE_Tnp_4"/>
    <property type="match status" value="1"/>
</dbReference>
<protein>
    <recommendedName>
        <fullName evidence="3">DDE Tnp4 domain-containing protein</fullName>
    </recommendedName>
</protein>
<evidence type="ECO:0000259" key="3">
    <source>
        <dbReference type="Pfam" id="PF13359"/>
    </source>
</evidence>
<dbReference type="GO" id="GO:0046872">
    <property type="term" value="F:metal ion binding"/>
    <property type="evidence" value="ECO:0007669"/>
    <property type="project" value="UniProtKB-KW"/>
</dbReference>
<evidence type="ECO:0000313" key="5">
    <source>
        <dbReference type="Proteomes" id="UP000663879"/>
    </source>
</evidence>
<keyword evidence="5" id="KW-1185">Reference proteome</keyword>
<reference evidence="4" key="1">
    <citation type="submission" date="2021-02" db="EMBL/GenBank/DDBJ databases">
        <authorList>
            <person name="Nowell W R."/>
        </authorList>
    </citation>
    <scope>NUCLEOTIDE SEQUENCE</scope>
    <source>
        <strain evidence="4">Ploen Becks lab</strain>
    </source>
</reference>
<sequence length="165" mass="18924">MVKTLFDLRDDQLTIIANGTYCSCQKSTNNMIQRKLYSGHKKRPLVKPFVVTTTTGKIIDIYGNYGATDNDASIMEDVLNRDKNLKELILKNDLAIFDRAFKDCILRLKKKYGLISKIPTCLKDGEKQMTCKEANETRLITKNRYVVEVINGILKQQFKALRETP</sequence>